<reference evidence="2 3" key="1">
    <citation type="journal article" date="2019" name="Philos. Trans. R. Soc. Lond., B, Biol. Sci.">
        <title>Ant behaviour and brain gene expression of defending hosts depend on the ecological success of the intruding social parasite.</title>
        <authorList>
            <person name="Kaur R."/>
            <person name="Stoldt M."/>
            <person name="Jongepier E."/>
            <person name="Feldmeyer B."/>
            <person name="Menzel F."/>
            <person name="Bornberg-Bauer E."/>
            <person name="Foitzik S."/>
        </authorList>
    </citation>
    <scope>NUCLEOTIDE SEQUENCE [LARGE SCALE GENOMIC DNA]</scope>
    <source>
        <tissue evidence="2">Whole body</tissue>
    </source>
</reference>
<feature type="domain" description="Transposable element P transposase-like RNase H" evidence="1">
    <location>
        <begin position="3"/>
        <end position="114"/>
    </location>
</feature>
<protein>
    <recommendedName>
        <fullName evidence="1">Transposable element P transposase-like RNase H domain-containing protein</fullName>
    </recommendedName>
</protein>
<organism evidence="2 3">
    <name type="scientific">Temnothorax longispinosus</name>
    <dbReference type="NCBI Taxonomy" id="300112"/>
    <lineage>
        <taxon>Eukaryota</taxon>
        <taxon>Metazoa</taxon>
        <taxon>Ecdysozoa</taxon>
        <taxon>Arthropoda</taxon>
        <taxon>Hexapoda</taxon>
        <taxon>Insecta</taxon>
        <taxon>Pterygota</taxon>
        <taxon>Neoptera</taxon>
        <taxon>Endopterygota</taxon>
        <taxon>Hymenoptera</taxon>
        <taxon>Apocrita</taxon>
        <taxon>Aculeata</taxon>
        <taxon>Formicoidea</taxon>
        <taxon>Formicidae</taxon>
        <taxon>Myrmicinae</taxon>
        <taxon>Temnothorax</taxon>
    </lineage>
</organism>
<dbReference type="STRING" id="300112.A0A4S2L1C4"/>
<proteinExistence type="predicted"/>
<dbReference type="EMBL" id="QBLH01000360">
    <property type="protein sequence ID" value="TGZ56290.1"/>
    <property type="molecule type" value="Genomic_DNA"/>
</dbReference>
<dbReference type="Pfam" id="PF21787">
    <property type="entry name" value="TNP-like_RNaseH_N"/>
    <property type="match status" value="1"/>
</dbReference>
<dbReference type="Proteomes" id="UP000310200">
    <property type="component" value="Unassembled WGS sequence"/>
</dbReference>
<sequence length="437" mass="50160">MLEKHKVCIFMWDEMSIQLKLTYDTRKDIICGLKDWGSNRTGKIADHVLVFMLRGLKSGWKMPISYNFCNKQTKTAQLIRCIKDHVRLINNIDFHIVATVCDQGSSNVAAIKELLLHTDMKRNFKKRPQHETFEVDNAEIVALYDPPHLIKGIRNNLLTKDLTINCKNDKPIEIALWEEHIVENKIKKMRVKHATQVLSGTMASFIETVTKSKCSVSIDNKELKINTEEGIATTKDVHFFNDLFDSVNGCEKVIDDYNKLRRPVFDDSIHHEFWVSAKNELRKEYFKDNVSNIEVQNIDRNDERDDEPHDLITDKIVADESIVTLLLDNSQEIITLILRKVNDCSDCANSLKNSEFLVCARQIISCVNKLLKTRAHRRNVLKIVLQHLKDWNVNMNCSVNEKDTISLLWCHLPEEVMLSLEGMPSGGGGGDAIGEKM</sequence>
<evidence type="ECO:0000313" key="3">
    <source>
        <dbReference type="Proteomes" id="UP000310200"/>
    </source>
</evidence>
<evidence type="ECO:0000259" key="1">
    <source>
        <dbReference type="Pfam" id="PF21787"/>
    </source>
</evidence>
<gene>
    <name evidence="2" type="ORF">DBV15_11737</name>
</gene>
<evidence type="ECO:0000313" key="2">
    <source>
        <dbReference type="EMBL" id="TGZ56290.1"/>
    </source>
</evidence>
<accession>A0A4S2L1C4</accession>
<dbReference type="AlphaFoldDB" id="A0A4S2L1C4"/>
<name>A0A4S2L1C4_9HYME</name>
<comment type="caution">
    <text evidence="2">The sequence shown here is derived from an EMBL/GenBank/DDBJ whole genome shotgun (WGS) entry which is preliminary data.</text>
</comment>
<dbReference type="InterPro" id="IPR048365">
    <property type="entry name" value="TNP-like_RNaseH_N"/>
</dbReference>
<keyword evidence="3" id="KW-1185">Reference proteome</keyword>